<organism evidence="1 2">
    <name type="scientific">Truncatella angustata</name>
    <dbReference type="NCBI Taxonomy" id="152316"/>
    <lineage>
        <taxon>Eukaryota</taxon>
        <taxon>Fungi</taxon>
        <taxon>Dikarya</taxon>
        <taxon>Ascomycota</taxon>
        <taxon>Pezizomycotina</taxon>
        <taxon>Sordariomycetes</taxon>
        <taxon>Xylariomycetidae</taxon>
        <taxon>Amphisphaeriales</taxon>
        <taxon>Sporocadaceae</taxon>
        <taxon>Truncatella</taxon>
    </lineage>
</organism>
<name>A0A9P8UIH8_9PEZI</name>
<protein>
    <submittedName>
        <fullName evidence="1">Uncharacterized protein</fullName>
    </submittedName>
</protein>
<dbReference type="EMBL" id="JAGPXC010000005">
    <property type="protein sequence ID" value="KAH6652812.1"/>
    <property type="molecule type" value="Genomic_DNA"/>
</dbReference>
<evidence type="ECO:0000313" key="1">
    <source>
        <dbReference type="EMBL" id="KAH6652812.1"/>
    </source>
</evidence>
<dbReference type="GeneID" id="70124974"/>
<proteinExistence type="predicted"/>
<comment type="caution">
    <text evidence="1">The sequence shown here is derived from an EMBL/GenBank/DDBJ whole genome shotgun (WGS) entry which is preliminary data.</text>
</comment>
<dbReference type="AlphaFoldDB" id="A0A9P8UIH8"/>
<keyword evidence="2" id="KW-1185">Reference proteome</keyword>
<accession>A0A9P8UIH8</accession>
<gene>
    <name evidence="1" type="ORF">BKA67DRAFT_301765</name>
</gene>
<reference evidence="1" key="1">
    <citation type="journal article" date="2021" name="Nat. Commun.">
        <title>Genetic determinants of endophytism in the Arabidopsis root mycobiome.</title>
        <authorList>
            <person name="Mesny F."/>
            <person name="Miyauchi S."/>
            <person name="Thiergart T."/>
            <person name="Pickel B."/>
            <person name="Atanasova L."/>
            <person name="Karlsson M."/>
            <person name="Huettel B."/>
            <person name="Barry K.W."/>
            <person name="Haridas S."/>
            <person name="Chen C."/>
            <person name="Bauer D."/>
            <person name="Andreopoulos W."/>
            <person name="Pangilinan J."/>
            <person name="LaButti K."/>
            <person name="Riley R."/>
            <person name="Lipzen A."/>
            <person name="Clum A."/>
            <person name="Drula E."/>
            <person name="Henrissat B."/>
            <person name="Kohler A."/>
            <person name="Grigoriev I.V."/>
            <person name="Martin F.M."/>
            <person name="Hacquard S."/>
        </authorList>
    </citation>
    <scope>NUCLEOTIDE SEQUENCE</scope>
    <source>
        <strain evidence="1">MPI-SDFR-AT-0073</strain>
    </source>
</reference>
<evidence type="ECO:0000313" key="2">
    <source>
        <dbReference type="Proteomes" id="UP000758603"/>
    </source>
</evidence>
<dbReference type="RefSeq" id="XP_045957089.1">
    <property type="nucleotide sequence ID" value="XM_046096081.1"/>
</dbReference>
<sequence length="104" mass="12047">MKRRASKCSDHFAHLVTTSLKQTARTLTVFFEDQCLGCSCCVHILLFQESTKVHHAVSRLLEYHVHSTISDSGSCLLSYYIHIHAMDMVSLEYLTHRHRSQHKF</sequence>
<dbReference type="Proteomes" id="UP000758603">
    <property type="component" value="Unassembled WGS sequence"/>
</dbReference>